<evidence type="ECO:0000313" key="2">
    <source>
        <dbReference type="Proteomes" id="UP001061958"/>
    </source>
</evidence>
<sequence>MVKPWCSDIIHCHLYKKYILCFLVCTFLYILKKNWNGNAVSDLHWTAKSFFCKITKILDVKDIVTPLFIIERRDFSYLFEIRYRRCEKMECNRTSPYPLLKLLVIVDIKKFKEKDIEQKISYTLNSFKKMDALPLMVLINNYTLELNQKQSEEAFLDILSYRRHSVIFLDWDTNKLLQFALRPGVTEWIMYLDNWASALQLLDDSRVRSIVQGNDLYSTGWILRPSVMHDAQNFLELGFCQTMSKWGYSALYQVAEPNFLCFIHTAEWAYRLRRPDLTFNSLALVFDLISRLENWNICAPFLNRLLFVDFSANT</sequence>
<gene>
    <name evidence="1" type="ORF">GpartN1_g3131.t1</name>
</gene>
<name>A0A9C7PVX4_9RHOD</name>
<dbReference type="Proteomes" id="UP001061958">
    <property type="component" value="Unassembled WGS sequence"/>
</dbReference>
<dbReference type="AlphaFoldDB" id="A0A9C7PVX4"/>
<organism evidence="1 2">
    <name type="scientific">Galdieria partita</name>
    <dbReference type="NCBI Taxonomy" id="83374"/>
    <lineage>
        <taxon>Eukaryota</taxon>
        <taxon>Rhodophyta</taxon>
        <taxon>Bangiophyceae</taxon>
        <taxon>Galdieriales</taxon>
        <taxon>Galdieriaceae</taxon>
        <taxon>Galdieria</taxon>
    </lineage>
</organism>
<keyword evidence="2" id="KW-1185">Reference proteome</keyword>
<evidence type="ECO:0000313" key="1">
    <source>
        <dbReference type="EMBL" id="GJQ11340.1"/>
    </source>
</evidence>
<protein>
    <submittedName>
        <fullName evidence="1">Uncharacterized protein</fullName>
    </submittedName>
</protein>
<reference evidence="1" key="2">
    <citation type="submission" date="2022-01" db="EMBL/GenBank/DDBJ databases">
        <authorList>
            <person name="Hirooka S."/>
            <person name="Miyagishima S.Y."/>
        </authorList>
    </citation>
    <scope>NUCLEOTIDE SEQUENCE</scope>
    <source>
        <strain evidence="1">NBRC 102759</strain>
    </source>
</reference>
<dbReference type="EMBL" id="BQMJ01000023">
    <property type="protein sequence ID" value="GJQ11340.1"/>
    <property type="molecule type" value="Genomic_DNA"/>
</dbReference>
<proteinExistence type="predicted"/>
<reference evidence="1" key="1">
    <citation type="journal article" date="2022" name="Proc. Natl. Acad. Sci. U.S.A.">
        <title>Life cycle and functional genomics of the unicellular red alga Galdieria for elucidating algal and plant evolution and industrial use.</title>
        <authorList>
            <person name="Hirooka S."/>
            <person name="Itabashi T."/>
            <person name="Ichinose T.M."/>
            <person name="Onuma R."/>
            <person name="Fujiwara T."/>
            <person name="Yamashita S."/>
            <person name="Jong L.W."/>
            <person name="Tomita R."/>
            <person name="Iwane A.H."/>
            <person name="Miyagishima S.Y."/>
        </authorList>
    </citation>
    <scope>NUCLEOTIDE SEQUENCE</scope>
    <source>
        <strain evidence="1">NBRC 102759</strain>
    </source>
</reference>
<comment type="caution">
    <text evidence="1">The sequence shown here is derived from an EMBL/GenBank/DDBJ whole genome shotgun (WGS) entry which is preliminary data.</text>
</comment>
<accession>A0A9C7PVX4</accession>